<gene>
    <name evidence="1" type="ORF">FLAT13_01988</name>
</gene>
<organism evidence="1 2">
    <name type="scientific">Flavobacterium salmonis</name>
    <dbReference type="NCBI Taxonomy" id="2654844"/>
    <lineage>
        <taxon>Bacteria</taxon>
        <taxon>Pseudomonadati</taxon>
        <taxon>Bacteroidota</taxon>
        <taxon>Flavobacteriia</taxon>
        <taxon>Flavobacteriales</taxon>
        <taxon>Flavobacteriaceae</taxon>
        <taxon>Flavobacterium</taxon>
    </lineage>
</organism>
<keyword evidence="2" id="KW-1185">Reference proteome</keyword>
<reference evidence="1 2" key="1">
    <citation type="submission" date="2020-06" db="EMBL/GenBank/DDBJ databases">
        <authorList>
            <person name="Criscuolo A."/>
        </authorList>
    </citation>
    <scope>NUCLEOTIDE SEQUENCE [LARGE SCALE GENOMIC DNA]</scope>
    <source>
        <strain evidence="2">CIP 111411</strain>
    </source>
</reference>
<dbReference type="Proteomes" id="UP000530060">
    <property type="component" value="Unassembled WGS sequence"/>
</dbReference>
<dbReference type="AlphaFoldDB" id="A0A6V6YZ84"/>
<evidence type="ECO:0008006" key="3">
    <source>
        <dbReference type="Google" id="ProtNLM"/>
    </source>
</evidence>
<dbReference type="PANTHER" id="PTHR39166">
    <property type="entry name" value="BLL1166 PROTEIN"/>
    <property type="match status" value="1"/>
</dbReference>
<dbReference type="PANTHER" id="PTHR39166:SF1">
    <property type="entry name" value="BLL1166 PROTEIN"/>
    <property type="match status" value="1"/>
</dbReference>
<evidence type="ECO:0000313" key="2">
    <source>
        <dbReference type="Proteomes" id="UP000530060"/>
    </source>
</evidence>
<name>A0A6V6YZ84_9FLAO</name>
<dbReference type="InterPro" id="IPR009267">
    <property type="entry name" value="NTP_transf_6"/>
</dbReference>
<evidence type="ECO:0000313" key="1">
    <source>
        <dbReference type="EMBL" id="CAD0003992.1"/>
    </source>
</evidence>
<comment type="caution">
    <text evidence="1">The sequence shown here is derived from an EMBL/GenBank/DDBJ whole genome shotgun (WGS) entry which is preliminary data.</text>
</comment>
<dbReference type="EMBL" id="CAIJDP010000067">
    <property type="protein sequence ID" value="CAD0003992.1"/>
    <property type="molecule type" value="Genomic_DNA"/>
</dbReference>
<proteinExistence type="predicted"/>
<protein>
    <recommendedName>
        <fullName evidence="3">Nucleotidyltransferase family protein</fullName>
    </recommendedName>
</protein>
<sequence length="184" mass="21673">MKFKDELFSIIKEKPLNLKILKAVQDLNLDDCWIGAGFVRNNVWDKLHNIINVDIDYDIDVVFYFPENISVSYEEELEKKLLAKTPNLQWSVKNQARMHLKNGHKNYINVLDAISYWPETATSIAIRLDELGNLDLIAPYGLTDLFNLIVKPTPKFDTIIVEKRLREKKWLTKWRNLKYIKNHS</sequence>
<dbReference type="RefSeq" id="WP_180908780.1">
    <property type="nucleotide sequence ID" value="NZ_CAIJDP010000067.1"/>
</dbReference>
<dbReference type="Pfam" id="PF06042">
    <property type="entry name" value="NTP_transf_6"/>
    <property type="match status" value="1"/>
</dbReference>
<accession>A0A6V6YZ84</accession>